<feature type="compositionally biased region" description="Basic and acidic residues" evidence="1">
    <location>
        <begin position="466"/>
        <end position="482"/>
    </location>
</feature>
<evidence type="ECO:0000256" key="1">
    <source>
        <dbReference type="SAM" id="MobiDB-lite"/>
    </source>
</evidence>
<organism evidence="2 3">
    <name type="scientific">Sorangium cellulosum</name>
    <name type="common">Polyangium cellulosum</name>
    <dbReference type="NCBI Taxonomy" id="56"/>
    <lineage>
        <taxon>Bacteria</taxon>
        <taxon>Pseudomonadati</taxon>
        <taxon>Myxococcota</taxon>
        <taxon>Polyangia</taxon>
        <taxon>Polyangiales</taxon>
        <taxon>Polyangiaceae</taxon>
        <taxon>Sorangium</taxon>
    </lineage>
</organism>
<name>A0A2L0EMI0_SORCE</name>
<feature type="region of interest" description="Disordered" evidence="1">
    <location>
        <begin position="451"/>
        <end position="482"/>
    </location>
</feature>
<dbReference type="AlphaFoldDB" id="A0A2L0EMI0"/>
<evidence type="ECO:0000313" key="3">
    <source>
        <dbReference type="Proteomes" id="UP000238348"/>
    </source>
</evidence>
<accession>A0A2L0EMI0</accession>
<reference evidence="2 3" key="1">
    <citation type="submission" date="2015-09" db="EMBL/GenBank/DDBJ databases">
        <title>Sorangium comparison.</title>
        <authorList>
            <person name="Zaburannyi N."/>
            <person name="Bunk B."/>
            <person name="Overmann J."/>
            <person name="Mueller R."/>
        </authorList>
    </citation>
    <scope>NUCLEOTIDE SEQUENCE [LARGE SCALE GENOMIC DNA]</scope>
    <source>
        <strain evidence="2 3">So ce26</strain>
    </source>
</reference>
<dbReference type="Proteomes" id="UP000238348">
    <property type="component" value="Chromosome"/>
</dbReference>
<gene>
    <name evidence="2" type="ORF">SOCE26_018910</name>
</gene>
<evidence type="ECO:0000313" key="2">
    <source>
        <dbReference type="EMBL" id="AUX40490.1"/>
    </source>
</evidence>
<proteinExistence type="predicted"/>
<dbReference type="EMBL" id="CP012673">
    <property type="protein sequence ID" value="AUX40490.1"/>
    <property type="molecule type" value="Genomic_DNA"/>
</dbReference>
<sequence length="482" mass="51191">MTEDAALVEVDLARQGAAKLKPGKALNFPDTEIGIPSLTPKDLDDLDFIARHADMVGLAPPSQAVLVHLVLAVAHVVADALERQRFPLGAEECSLARRAVGLVGAVVAVAASVAERLVAHAALLIITWQPVHTAEQRRLDPGRRRLARDTVHGAARQGPVRTFHASGPARRLGKVQVVGDAIDIRIVCRERRDAGGVQPVLRGDAFADIGIDAESAAAHGLGPGADRIDVAIPGGRPRRRLRSGARAGSRPSAHEVRCGRRPGIEVAPAPHAPVVADGAGVMPAHGKVDHAVEAGDRSAPEGAIVRRAVAPIAELPAVRPATAPHAPVRLARARARGAGADLDHVAAHLHDHARRVLRGRTEPGRAPGEPAPLEHAALRGAERRAGCRRVRAVAQRLGAIPGRDVDDRPLRDERRHVVEAAEQPEDRLLVRDRCERRILPDAGGVRAPARGVREPIEDAGLPIGQRHVDERTGDARRLDCHG</sequence>
<protein>
    <submittedName>
        <fullName evidence="2">Uncharacterized protein</fullName>
    </submittedName>
</protein>